<reference evidence="1" key="1">
    <citation type="submission" date="2014-05" db="EMBL/GenBank/DDBJ databases">
        <authorList>
            <person name="Chronopoulou M."/>
        </authorList>
    </citation>
    <scope>NUCLEOTIDE SEQUENCE</scope>
    <source>
        <tissue evidence="1">Whole organism</tissue>
    </source>
</reference>
<dbReference type="AlphaFoldDB" id="A0A0K2T6P0"/>
<name>A0A0K2T6P0_LEPSM</name>
<organism evidence="1">
    <name type="scientific">Lepeophtheirus salmonis</name>
    <name type="common">Salmon louse</name>
    <name type="synonym">Caligus salmonis</name>
    <dbReference type="NCBI Taxonomy" id="72036"/>
    <lineage>
        <taxon>Eukaryota</taxon>
        <taxon>Metazoa</taxon>
        <taxon>Ecdysozoa</taxon>
        <taxon>Arthropoda</taxon>
        <taxon>Crustacea</taxon>
        <taxon>Multicrustacea</taxon>
        <taxon>Hexanauplia</taxon>
        <taxon>Copepoda</taxon>
        <taxon>Siphonostomatoida</taxon>
        <taxon>Caligidae</taxon>
        <taxon>Lepeophtheirus</taxon>
    </lineage>
</organism>
<accession>A0A0K2T6P0</accession>
<sequence>MPLRLILQFRKESNRFSTLTQQGPNPTLQSIRLYYKPFHRINNHNDCTSNVIFIFAQASFTSAFQV</sequence>
<protein>
    <submittedName>
        <fullName evidence="1">Uncharacterized protein</fullName>
    </submittedName>
</protein>
<dbReference type="EMBL" id="HACA01004094">
    <property type="protein sequence ID" value="CDW21455.1"/>
    <property type="molecule type" value="Transcribed_RNA"/>
</dbReference>
<proteinExistence type="predicted"/>
<evidence type="ECO:0000313" key="1">
    <source>
        <dbReference type="EMBL" id="CDW21455.1"/>
    </source>
</evidence>